<dbReference type="AlphaFoldDB" id="A0A1Z4LJC5"/>
<name>A0A1Z4LJC5_9CYAN</name>
<evidence type="ECO:0000313" key="1">
    <source>
        <dbReference type="EMBL" id="BAY81332.1"/>
    </source>
</evidence>
<sequence length="177" mass="20799">MKNHTFSLKPFESIKNDLQITGEIIRDENVFTIHYRLKGNLEIIEIPAVEKLPIRKNELWEATCFELFLGIKNTPIYWEFNLSPSGDWNIYWFEDYRKSMQLEEKFESLPFNILRDSNALYLGLEFNLDGLVSVIENLDVSITTVIKSKEGNISYWALKHCGEEADFHLRDSFVLEI</sequence>
<dbReference type="OrthoDB" id="190583at2"/>
<organism evidence="1 2">
    <name type="scientific">Calothrix parasitica NIES-267</name>
    <dbReference type="NCBI Taxonomy" id="1973488"/>
    <lineage>
        <taxon>Bacteria</taxon>
        <taxon>Bacillati</taxon>
        <taxon>Cyanobacteriota</taxon>
        <taxon>Cyanophyceae</taxon>
        <taxon>Nostocales</taxon>
        <taxon>Calotrichaceae</taxon>
        <taxon>Calothrix</taxon>
    </lineage>
</organism>
<dbReference type="CDD" id="cd09627">
    <property type="entry name" value="DOMON_murB_like"/>
    <property type="match status" value="1"/>
</dbReference>
<proteinExistence type="predicted"/>
<gene>
    <name evidence="1" type="ORF">NIES267_08080</name>
</gene>
<accession>A0A1Z4LJC5</accession>
<dbReference type="EMBL" id="AP018227">
    <property type="protein sequence ID" value="BAY81332.1"/>
    <property type="molecule type" value="Genomic_DNA"/>
</dbReference>
<evidence type="ECO:0000313" key="2">
    <source>
        <dbReference type="Proteomes" id="UP000218418"/>
    </source>
</evidence>
<reference evidence="1 2" key="1">
    <citation type="submission" date="2017-06" db="EMBL/GenBank/DDBJ databases">
        <title>Genome sequencing of cyanobaciteial culture collection at National Institute for Environmental Studies (NIES).</title>
        <authorList>
            <person name="Hirose Y."/>
            <person name="Shimura Y."/>
            <person name="Fujisawa T."/>
            <person name="Nakamura Y."/>
            <person name="Kawachi M."/>
        </authorList>
    </citation>
    <scope>NUCLEOTIDE SEQUENCE [LARGE SCALE GENOMIC DNA]</scope>
    <source>
        <strain evidence="1 2">NIES-267</strain>
    </source>
</reference>
<keyword evidence="2" id="KW-1185">Reference proteome</keyword>
<dbReference type="Proteomes" id="UP000218418">
    <property type="component" value="Chromosome"/>
</dbReference>
<protein>
    <recommendedName>
        <fullName evidence="3">DOMON-like domain-containing protein</fullName>
    </recommendedName>
</protein>
<evidence type="ECO:0008006" key="3">
    <source>
        <dbReference type="Google" id="ProtNLM"/>
    </source>
</evidence>